<dbReference type="InterPro" id="IPR030846">
    <property type="entry name" value="DnaG_bac"/>
</dbReference>
<dbReference type="SUPFAM" id="SSF117023">
    <property type="entry name" value="DNA primase DnaG, C-terminal domain"/>
    <property type="match status" value="1"/>
</dbReference>
<dbReference type="Pfam" id="PF10410">
    <property type="entry name" value="DnaB_bind"/>
    <property type="match status" value="1"/>
</dbReference>
<evidence type="ECO:0000256" key="9">
    <source>
        <dbReference type="ARBA" id="ARBA00022842"/>
    </source>
</evidence>
<dbReference type="PANTHER" id="PTHR30313">
    <property type="entry name" value="DNA PRIMASE"/>
    <property type="match status" value="1"/>
</dbReference>
<evidence type="ECO:0000256" key="7">
    <source>
        <dbReference type="ARBA" id="ARBA00022771"/>
    </source>
</evidence>
<dbReference type="SMART" id="SM00400">
    <property type="entry name" value="ZnF_CHCC"/>
    <property type="match status" value="1"/>
</dbReference>
<evidence type="ECO:0000256" key="10">
    <source>
        <dbReference type="ARBA" id="ARBA00023125"/>
    </source>
</evidence>
<dbReference type="Pfam" id="PF01807">
    <property type="entry name" value="Zn_ribbon_DnaG"/>
    <property type="match status" value="1"/>
</dbReference>
<dbReference type="SMART" id="SM00766">
    <property type="entry name" value="DnaG_DnaB_bind"/>
    <property type="match status" value="1"/>
</dbReference>
<keyword evidence="10 12" id="KW-0238">DNA-binding</keyword>
<comment type="cofactor">
    <cofactor evidence="12">
        <name>Zn(2+)</name>
        <dbReference type="ChEBI" id="CHEBI:29105"/>
    </cofactor>
    <text evidence="12">Binds 1 zinc ion per monomer.</text>
</comment>
<keyword evidence="1 12" id="KW-0240">DNA-directed RNA polymerase</keyword>
<dbReference type="GO" id="GO:1990077">
    <property type="term" value="C:primosome complex"/>
    <property type="evidence" value="ECO:0007669"/>
    <property type="project" value="UniProtKB-KW"/>
</dbReference>
<proteinExistence type="inferred from homology"/>
<dbReference type="GO" id="GO:0003899">
    <property type="term" value="F:DNA-directed RNA polymerase activity"/>
    <property type="evidence" value="ECO:0007669"/>
    <property type="project" value="UniProtKB-UniRule"/>
</dbReference>
<keyword evidence="2 12" id="KW-0639">Primosome</keyword>
<feature type="zinc finger region" description="CHC2-type" evidence="12">
    <location>
        <begin position="40"/>
        <end position="64"/>
    </location>
</feature>
<comment type="domain">
    <text evidence="12">Contains an N-terminal zinc-binding domain, a central core domain that contains the primase activity, and a C-terminal DnaB-binding domain.</text>
</comment>
<dbReference type="Pfam" id="PF08278">
    <property type="entry name" value="DnaG_DnaB_bind"/>
    <property type="match status" value="1"/>
</dbReference>
<dbReference type="PATRIC" id="fig|1594731.3.peg.70"/>
<comment type="catalytic activity">
    <reaction evidence="12">
        <text>ssDNA + n NTP = ssDNA/pppN(pN)n-1 hybrid + (n-1) diphosphate.</text>
        <dbReference type="EC" id="2.7.7.101"/>
    </reaction>
</comment>
<evidence type="ECO:0000259" key="13">
    <source>
        <dbReference type="PROSITE" id="PS50880"/>
    </source>
</evidence>
<dbReference type="Pfam" id="PF13155">
    <property type="entry name" value="Toprim_2"/>
    <property type="match status" value="1"/>
</dbReference>
<comment type="similarity">
    <text evidence="12">Belongs to the DnaG primase family.</text>
</comment>
<reference evidence="15" key="1">
    <citation type="submission" date="2015-01" db="EMBL/GenBank/DDBJ databases">
        <authorList>
            <person name="Manzano-Marin A."/>
            <person name="Manzano-Marin A."/>
        </authorList>
    </citation>
    <scope>NUCLEOTIDE SEQUENCE [LARGE SCALE GENOMIC DNA]</scope>
    <source>
        <strain evidence="15">obscurior</strain>
    </source>
</reference>
<dbReference type="Proteomes" id="UP000242753">
    <property type="component" value="Chromosome I"/>
</dbReference>
<dbReference type="InterPro" id="IPR002694">
    <property type="entry name" value="Znf_CHC2"/>
</dbReference>
<comment type="function">
    <text evidence="12">RNA polymerase that catalyzes the synthesis of short RNA molecules used as primers for DNA polymerase during DNA replication.</text>
</comment>
<dbReference type="NCBIfam" id="TIGR01391">
    <property type="entry name" value="dnaG"/>
    <property type="match status" value="1"/>
</dbReference>
<dbReference type="AlphaFoldDB" id="A0A0H5C4Y8"/>
<keyword evidence="3 12" id="KW-0808">Transferase</keyword>
<keyword evidence="11 12" id="KW-0804">Transcription</keyword>
<dbReference type="InterPro" id="IPR036977">
    <property type="entry name" value="DNA_primase_Znf_CHC2"/>
</dbReference>
<dbReference type="InterPro" id="IPR037068">
    <property type="entry name" value="DNA_primase_core_N_sf"/>
</dbReference>
<dbReference type="HAMAP" id="MF_00974">
    <property type="entry name" value="DNA_primase_DnaG"/>
    <property type="match status" value="1"/>
</dbReference>
<dbReference type="PANTHER" id="PTHR30313:SF2">
    <property type="entry name" value="DNA PRIMASE"/>
    <property type="match status" value="1"/>
</dbReference>
<keyword evidence="9" id="KW-0460">Magnesium</keyword>
<evidence type="ECO:0000256" key="2">
    <source>
        <dbReference type="ARBA" id="ARBA00022515"/>
    </source>
</evidence>
<evidence type="ECO:0000256" key="11">
    <source>
        <dbReference type="ARBA" id="ARBA00023163"/>
    </source>
</evidence>
<dbReference type="SUPFAM" id="SSF57783">
    <property type="entry name" value="Zinc beta-ribbon"/>
    <property type="match status" value="1"/>
</dbReference>
<feature type="domain" description="Toprim" evidence="13">
    <location>
        <begin position="263"/>
        <end position="345"/>
    </location>
</feature>
<dbReference type="InterPro" id="IPR006295">
    <property type="entry name" value="DNA_primase_DnaG"/>
</dbReference>
<dbReference type="InterPro" id="IPR006171">
    <property type="entry name" value="TOPRIM_dom"/>
</dbReference>
<dbReference type="Gene3D" id="1.20.50.20">
    <property type="entry name" value="DnaG, RNA polymerase domain, helical bundle"/>
    <property type="match status" value="1"/>
</dbReference>
<dbReference type="Gene3D" id="3.90.980.10">
    <property type="entry name" value="DNA primase, catalytic core, N-terminal domain"/>
    <property type="match status" value="1"/>
</dbReference>
<dbReference type="GO" id="GO:0008270">
    <property type="term" value="F:zinc ion binding"/>
    <property type="evidence" value="ECO:0007669"/>
    <property type="project" value="UniProtKB-UniRule"/>
</dbReference>
<dbReference type="GO" id="GO:0005737">
    <property type="term" value="C:cytoplasm"/>
    <property type="evidence" value="ECO:0007669"/>
    <property type="project" value="TreeGrafter"/>
</dbReference>
<gene>
    <name evidence="12 14" type="primary">dnaG</name>
    <name evidence="14" type="ORF">WEOB_077</name>
</gene>
<dbReference type="STRING" id="1594731.WEOB_077"/>
<evidence type="ECO:0000256" key="1">
    <source>
        <dbReference type="ARBA" id="ARBA00022478"/>
    </source>
</evidence>
<dbReference type="EC" id="2.7.7.101" evidence="12"/>
<dbReference type="EMBL" id="LN774881">
    <property type="protein sequence ID" value="CEN32036.1"/>
    <property type="molecule type" value="Genomic_DNA"/>
</dbReference>
<dbReference type="FunFam" id="3.90.580.10:FF:000001">
    <property type="entry name" value="DNA primase"/>
    <property type="match status" value="1"/>
</dbReference>
<dbReference type="Gene3D" id="3.90.580.10">
    <property type="entry name" value="Zinc finger, CHC2-type domain"/>
    <property type="match status" value="1"/>
</dbReference>
<evidence type="ECO:0000256" key="5">
    <source>
        <dbReference type="ARBA" id="ARBA00022705"/>
    </source>
</evidence>
<keyword evidence="15" id="KW-1185">Reference proteome</keyword>
<organism evidence="14 15">
    <name type="scientific">Candidatus Westeberhardia cardiocondylae</name>
    <dbReference type="NCBI Taxonomy" id="1594731"/>
    <lineage>
        <taxon>Bacteria</taxon>
        <taxon>Pseudomonadati</taxon>
        <taxon>Pseudomonadota</taxon>
        <taxon>Gammaproteobacteria</taxon>
        <taxon>Enterobacterales</taxon>
        <taxon>Enterobacteriaceae</taxon>
        <taxon>ant endosymbionts</taxon>
        <taxon>Candidatus Westeberhardia</taxon>
    </lineage>
</organism>
<dbReference type="InterPro" id="IPR034151">
    <property type="entry name" value="TOPRIM_DnaG_bac"/>
</dbReference>
<evidence type="ECO:0000256" key="3">
    <source>
        <dbReference type="ARBA" id="ARBA00022679"/>
    </source>
</evidence>
<evidence type="ECO:0000256" key="12">
    <source>
        <dbReference type="HAMAP-Rule" id="MF_00974"/>
    </source>
</evidence>
<name>A0A0H5C4Y8_9ENTR</name>
<dbReference type="InterPro" id="IPR013264">
    <property type="entry name" value="DNAG_N"/>
</dbReference>
<keyword evidence="4 12" id="KW-0548">Nucleotidyltransferase</keyword>
<keyword evidence="5 12" id="KW-0235">DNA replication</keyword>
<dbReference type="GO" id="GO:0003677">
    <property type="term" value="F:DNA binding"/>
    <property type="evidence" value="ECO:0007669"/>
    <property type="project" value="UniProtKB-KW"/>
</dbReference>
<dbReference type="Pfam" id="PF08275">
    <property type="entry name" value="DNAG_N"/>
    <property type="match status" value="1"/>
</dbReference>
<dbReference type="PROSITE" id="PS50880">
    <property type="entry name" value="TOPRIM"/>
    <property type="match status" value="1"/>
</dbReference>
<dbReference type="InterPro" id="IPR019475">
    <property type="entry name" value="DNA_primase_DnaB-bd"/>
</dbReference>
<dbReference type="InterPro" id="IPR016136">
    <property type="entry name" value="DNA_helicase_N/primase_C"/>
</dbReference>
<evidence type="ECO:0000313" key="14">
    <source>
        <dbReference type="EMBL" id="CEN32036.1"/>
    </source>
</evidence>
<keyword evidence="6 12" id="KW-0479">Metal-binding</keyword>
<evidence type="ECO:0000256" key="6">
    <source>
        <dbReference type="ARBA" id="ARBA00022723"/>
    </source>
</evidence>
<dbReference type="InterPro" id="IPR050219">
    <property type="entry name" value="DnaG_primase"/>
</dbReference>
<dbReference type="SMART" id="SM00493">
    <property type="entry name" value="TOPRIM"/>
    <property type="match status" value="1"/>
</dbReference>
<dbReference type="KEGG" id="wca:WEOB_077"/>
<comment type="subunit">
    <text evidence="12">Monomer. Interacts with DnaB.</text>
</comment>
<keyword evidence="7 12" id="KW-0863">Zinc-finger</keyword>
<dbReference type="InterPro" id="IPR013173">
    <property type="entry name" value="DNA_primase_DnaG_DnaB-bd_dom"/>
</dbReference>
<dbReference type="RefSeq" id="WP_281263941.1">
    <property type="nucleotide sequence ID" value="NZ_LN774881.1"/>
</dbReference>
<dbReference type="GO" id="GO:0000428">
    <property type="term" value="C:DNA-directed RNA polymerase complex"/>
    <property type="evidence" value="ECO:0007669"/>
    <property type="project" value="UniProtKB-KW"/>
</dbReference>
<dbReference type="FunFam" id="3.40.1360.10:FF:000002">
    <property type="entry name" value="DNA primase"/>
    <property type="match status" value="1"/>
</dbReference>
<keyword evidence="8 12" id="KW-0862">Zinc</keyword>
<evidence type="ECO:0000256" key="8">
    <source>
        <dbReference type="ARBA" id="ARBA00022833"/>
    </source>
</evidence>
<evidence type="ECO:0000256" key="4">
    <source>
        <dbReference type="ARBA" id="ARBA00022695"/>
    </source>
</evidence>
<dbReference type="SUPFAM" id="SSF56731">
    <property type="entry name" value="DNA primase core"/>
    <property type="match status" value="1"/>
</dbReference>
<protein>
    <recommendedName>
        <fullName evidence="12">DNA primase</fullName>
        <ecNumber evidence="12">2.7.7.101</ecNumber>
    </recommendedName>
</protein>
<evidence type="ECO:0000313" key="15">
    <source>
        <dbReference type="Proteomes" id="UP000242753"/>
    </source>
</evidence>
<dbReference type="GO" id="GO:0006269">
    <property type="term" value="P:DNA replication, synthesis of primer"/>
    <property type="evidence" value="ECO:0007669"/>
    <property type="project" value="UniProtKB-UniRule"/>
</dbReference>
<sequence length="593" mass="68970">MLKRISRIFITDLLIHVNIVDLISSRVKLKKKGSNFYALCPFHYEKNPSFSVNHNKQFYYCFGCGAHGNAIDFIMCYDQLNFVESVEELALFCNLDVLYEVDKKVDFDEYYQRKSLYKIMDEIARFYQNSLRKEKFSSFLSCYLQKRGLDNDIIKQFSIGYSPIDKKNNVIKVFGSSKTGLNLLIESGIAVVDNDGNVYDRFQGRVIFPIQDDKGRVVAFGGRRIFCSEKPKYLNSPETRIFHKARHLYGLYHVRLCKFSKLSRIIVVEGYMDVLTLRRFGINYVVALLGTSITCEQIQLLYRFSDQVICCFDGDFSGRRVAWNTLEKSLSYLVDGKQMKFMFLPNGEDPDSLIKKIGKCKFEKCISFADPLSKFLFEYLMRKIDLSTPDGLVKLGELALPLINKIPGKTFRLYLRKQLGYKLGIIDEYSLEKFFSNNSSIKHDVSSKCIKFKNMRMLISLLVQNPQLSIFVVSVQGMKKIPLPGLSLFIELIQICKITPSLTTGQLLEYYRGREYYFELKRLAVWDNMIHNNVIEEIFIDFLIHLYNFVLGHYRDALIVQDRISGLTKKNRELLWILNKVLSKKINDVFSLH</sequence>
<dbReference type="Gene3D" id="3.40.1360.10">
    <property type="match status" value="1"/>
</dbReference>
<dbReference type="CDD" id="cd03364">
    <property type="entry name" value="TOPRIM_DnaG_primases"/>
    <property type="match status" value="1"/>
</dbReference>
<dbReference type="Gene3D" id="1.10.860.10">
    <property type="entry name" value="DNAb Helicase, Chain A"/>
    <property type="match status" value="1"/>
</dbReference>
<accession>A0A0H5C4Y8</accession>